<dbReference type="EMBL" id="JAWDJW010010820">
    <property type="protein sequence ID" value="KAK3045270.1"/>
    <property type="molecule type" value="Genomic_DNA"/>
</dbReference>
<protein>
    <submittedName>
        <fullName evidence="1">Uncharacterized protein</fullName>
    </submittedName>
</protein>
<dbReference type="Proteomes" id="UP001186974">
    <property type="component" value="Unassembled WGS sequence"/>
</dbReference>
<comment type="caution">
    <text evidence="1">The sequence shown here is derived from an EMBL/GenBank/DDBJ whole genome shotgun (WGS) entry which is preliminary data.</text>
</comment>
<name>A0ACC3CVJ3_9PEZI</name>
<accession>A0ACC3CVJ3</accession>
<evidence type="ECO:0000313" key="1">
    <source>
        <dbReference type="EMBL" id="KAK3045270.1"/>
    </source>
</evidence>
<evidence type="ECO:0000313" key="2">
    <source>
        <dbReference type="Proteomes" id="UP001186974"/>
    </source>
</evidence>
<proteinExistence type="predicted"/>
<keyword evidence="2" id="KW-1185">Reference proteome</keyword>
<reference evidence="1" key="1">
    <citation type="submission" date="2024-09" db="EMBL/GenBank/DDBJ databases">
        <title>Black Yeasts Isolated from many extreme environments.</title>
        <authorList>
            <person name="Coleine C."/>
            <person name="Stajich J.E."/>
            <person name="Selbmann L."/>
        </authorList>
    </citation>
    <scope>NUCLEOTIDE SEQUENCE</scope>
    <source>
        <strain evidence="1">CCFEE 5737</strain>
    </source>
</reference>
<gene>
    <name evidence="1" type="ORF">LTS18_014149</name>
</gene>
<organism evidence="1 2">
    <name type="scientific">Coniosporium uncinatum</name>
    <dbReference type="NCBI Taxonomy" id="93489"/>
    <lineage>
        <taxon>Eukaryota</taxon>
        <taxon>Fungi</taxon>
        <taxon>Dikarya</taxon>
        <taxon>Ascomycota</taxon>
        <taxon>Pezizomycotina</taxon>
        <taxon>Dothideomycetes</taxon>
        <taxon>Dothideomycetes incertae sedis</taxon>
        <taxon>Coniosporium</taxon>
    </lineage>
</organism>
<sequence>MTKARSTIHTRSRQALPADAYFRPGTKRGGQKLHELQGRCIRCLQPGHHWYDCVNPCSHCYGSTGRHMWEPCPWKSEEWWKQYGGGLTRAEGVAAVNRAAERIREEKLRAAKAAGEAIESHEQEQAAQEKQHSEREEEQEDEENREDDIETLSERYLRLARYDAISFGSFFRSVRTFDQHKQAAHRYPTYAKIVKSKVRSAEVMSLLSDCLGCKHVERNVPCCVCGIRDRPLKWAYLSKTLAT</sequence>